<dbReference type="GO" id="GO:0015074">
    <property type="term" value="P:DNA integration"/>
    <property type="evidence" value="ECO:0007669"/>
    <property type="project" value="UniProtKB-KW"/>
</dbReference>
<keyword evidence="3" id="KW-0238">DNA-binding</keyword>
<proteinExistence type="inferred from homology"/>
<dbReference type="InterPro" id="IPR050090">
    <property type="entry name" value="Tyrosine_recombinase_XerCD"/>
</dbReference>
<protein>
    <submittedName>
        <fullName evidence="6">Site-specific tyrosine recombinase XerC</fullName>
    </submittedName>
</protein>
<accession>A0A5P3AAU2</accession>
<dbReference type="AlphaFoldDB" id="A0A5P3AAU2"/>
<evidence type="ECO:0000313" key="6">
    <source>
        <dbReference type="EMBL" id="QEW25813.1"/>
    </source>
</evidence>
<reference evidence="6 7" key="1">
    <citation type="submission" date="2018-08" db="EMBL/GenBank/DDBJ databases">
        <title>Genetic Globetrotter - A new plasmid hitch-hiking vast phylogenetic and geographic distances.</title>
        <authorList>
            <person name="Vollmers J."/>
            <person name="Petersen J."/>
        </authorList>
    </citation>
    <scope>NUCLEOTIDE SEQUENCE [LARGE SCALE GENOMIC DNA]</scope>
    <source>
        <strain evidence="6 7">DSM 26383</strain>
    </source>
</reference>
<feature type="domain" description="Tyr recombinase" evidence="5">
    <location>
        <begin position="238"/>
        <end position="409"/>
    </location>
</feature>
<name>A0A5P3AAU2_9RHOB</name>
<evidence type="ECO:0000313" key="7">
    <source>
        <dbReference type="Proteomes" id="UP000325785"/>
    </source>
</evidence>
<dbReference type="Pfam" id="PF00589">
    <property type="entry name" value="Phage_integrase"/>
    <property type="match status" value="1"/>
</dbReference>
<evidence type="ECO:0000256" key="2">
    <source>
        <dbReference type="ARBA" id="ARBA00022908"/>
    </source>
</evidence>
<dbReference type="InterPro" id="IPR010998">
    <property type="entry name" value="Integrase_recombinase_N"/>
</dbReference>
<gene>
    <name evidence="6" type="ORF">RIdsm_01602</name>
</gene>
<dbReference type="InterPro" id="IPR013762">
    <property type="entry name" value="Integrase-like_cat_sf"/>
</dbReference>
<keyword evidence="2" id="KW-0229">DNA integration</keyword>
<dbReference type="PROSITE" id="PS51898">
    <property type="entry name" value="TYR_RECOMBINASE"/>
    <property type="match status" value="1"/>
</dbReference>
<organism evidence="6 7">
    <name type="scientific">Roseovarius indicus</name>
    <dbReference type="NCBI Taxonomy" id="540747"/>
    <lineage>
        <taxon>Bacteria</taxon>
        <taxon>Pseudomonadati</taxon>
        <taxon>Pseudomonadota</taxon>
        <taxon>Alphaproteobacteria</taxon>
        <taxon>Rhodobacterales</taxon>
        <taxon>Roseobacteraceae</taxon>
        <taxon>Roseovarius</taxon>
    </lineage>
</organism>
<dbReference type="OrthoDB" id="6388170at2"/>
<evidence type="ECO:0000256" key="4">
    <source>
        <dbReference type="ARBA" id="ARBA00023172"/>
    </source>
</evidence>
<evidence type="ECO:0000256" key="1">
    <source>
        <dbReference type="ARBA" id="ARBA00008857"/>
    </source>
</evidence>
<dbReference type="Gene3D" id="1.10.150.130">
    <property type="match status" value="1"/>
</dbReference>
<dbReference type="GO" id="GO:0006310">
    <property type="term" value="P:DNA recombination"/>
    <property type="evidence" value="ECO:0007669"/>
    <property type="project" value="UniProtKB-KW"/>
</dbReference>
<dbReference type="RefSeq" id="WP_082647292.1">
    <property type="nucleotide sequence ID" value="NZ_CP031598.1"/>
</dbReference>
<evidence type="ECO:0000259" key="5">
    <source>
        <dbReference type="PROSITE" id="PS51898"/>
    </source>
</evidence>
<dbReference type="GO" id="GO:0003677">
    <property type="term" value="F:DNA binding"/>
    <property type="evidence" value="ECO:0007669"/>
    <property type="project" value="UniProtKB-KW"/>
</dbReference>
<dbReference type="CDD" id="cd00796">
    <property type="entry name" value="INT_Rci_Hp1_C"/>
    <property type="match status" value="1"/>
</dbReference>
<dbReference type="EMBL" id="CP031598">
    <property type="protein sequence ID" value="QEW25813.1"/>
    <property type="molecule type" value="Genomic_DNA"/>
</dbReference>
<evidence type="ECO:0000256" key="3">
    <source>
        <dbReference type="ARBA" id="ARBA00023125"/>
    </source>
</evidence>
<keyword evidence="4" id="KW-0233">DNA recombination</keyword>
<dbReference type="PANTHER" id="PTHR30349:SF64">
    <property type="entry name" value="PROPHAGE INTEGRASE INTD-RELATED"/>
    <property type="match status" value="1"/>
</dbReference>
<dbReference type="Proteomes" id="UP000325785">
    <property type="component" value="Chromosome"/>
</dbReference>
<sequence>MPQITPLEERVLKLPVRKSPYWETLEYCRHIGIQKTGQNTGHWVARIRNKSGGYKQSTLMSWHSEANQFSEAVEMACSWFSSPSVSAVAADPYPKGSKQGLAYCPWGSEFTLGHALDDYVKWKRIAATQSHFASLVSLINHHILPRLGHILLDELNGRHIIQFSVDVLETPPKRGNQKPGPRRKLAELSPDELRKRKKTLNTLIGVLRLAVKLAWENGSTESERAWRCIRRVPISDQPRTIFLSRQECVTLLESCRGDLRDLVQGALYTGCRVAELSNLKVRDVACDVFGIYVAPLKSRRPRYVFLPDEGLAFFLALCAGRMPDDYVFRHRSGYSWQGRHKHLFKEAVRNAGLPEEFVFHGLRHTYASQLVQAGTPLIVVSQQLGHANTDTVSRTYGHLAPQIREVQVRTHFAELDMSYAEKARGLSEKFQELSKSLQGNDWREYGKLEPVHSWPRSNFVTSDSEVAQLLLGFEGPDCEKKSEASDWR</sequence>
<dbReference type="InterPro" id="IPR002104">
    <property type="entry name" value="Integrase_catalytic"/>
</dbReference>
<comment type="similarity">
    <text evidence="1">Belongs to the 'phage' integrase family.</text>
</comment>
<dbReference type="Gene3D" id="1.10.443.10">
    <property type="entry name" value="Intergrase catalytic core"/>
    <property type="match status" value="1"/>
</dbReference>
<dbReference type="KEGG" id="rid:RIdsm_01602"/>
<dbReference type="PANTHER" id="PTHR30349">
    <property type="entry name" value="PHAGE INTEGRASE-RELATED"/>
    <property type="match status" value="1"/>
</dbReference>
<dbReference type="SUPFAM" id="SSF56349">
    <property type="entry name" value="DNA breaking-rejoining enzymes"/>
    <property type="match status" value="1"/>
</dbReference>
<dbReference type="InterPro" id="IPR011010">
    <property type="entry name" value="DNA_brk_join_enz"/>
</dbReference>